<dbReference type="EMBL" id="KB870808">
    <property type="protein sequence ID" value="EOA28230.1"/>
    <property type="molecule type" value="Genomic_DNA"/>
</dbReference>
<protein>
    <submittedName>
        <fullName evidence="2">Uncharacterized protein</fullName>
    </submittedName>
</protein>
<keyword evidence="3" id="KW-1185">Reference proteome</keyword>
<proteinExistence type="predicted"/>
<evidence type="ECO:0000313" key="3">
    <source>
        <dbReference type="Proteomes" id="UP000029121"/>
    </source>
</evidence>
<sequence length="86" mass="10421">MVALFHLVRYPSFRRRLNHNHLVHRAEPPKTQTKRKKQEREMRKSRDLQDPAAIGEKLDRRKMSRFGYFVSFDKTENNNCFVNSIF</sequence>
<feature type="compositionally biased region" description="Basic and acidic residues" evidence="1">
    <location>
        <begin position="38"/>
        <end position="49"/>
    </location>
</feature>
<dbReference type="AlphaFoldDB" id="R0HS95"/>
<accession>R0HS95</accession>
<evidence type="ECO:0000256" key="1">
    <source>
        <dbReference type="SAM" id="MobiDB-lite"/>
    </source>
</evidence>
<organism evidence="2 3">
    <name type="scientific">Capsella rubella</name>
    <dbReference type="NCBI Taxonomy" id="81985"/>
    <lineage>
        <taxon>Eukaryota</taxon>
        <taxon>Viridiplantae</taxon>
        <taxon>Streptophyta</taxon>
        <taxon>Embryophyta</taxon>
        <taxon>Tracheophyta</taxon>
        <taxon>Spermatophyta</taxon>
        <taxon>Magnoliopsida</taxon>
        <taxon>eudicotyledons</taxon>
        <taxon>Gunneridae</taxon>
        <taxon>Pentapetalae</taxon>
        <taxon>rosids</taxon>
        <taxon>malvids</taxon>
        <taxon>Brassicales</taxon>
        <taxon>Brassicaceae</taxon>
        <taxon>Camelineae</taxon>
        <taxon>Capsella</taxon>
    </lineage>
</organism>
<name>R0HS95_9BRAS</name>
<evidence type="ECO:0000313" key="2">
    <source>
        <dbReference type="EMBL" id="EOA28230.1"/>
    </source>
</evidence>
<dbReference type="Proteomes" id="UP000029121">
    <property type="component" value="Unassembled WGS sequence"/>
</dbReference>
<feature type="region of interest" description="Disordered" evidence="1">
    <location>
        <begin position="22"/>
        <end position="54"/>
    </location>
</feature>
<reference evidence="3" key="1">
    <citation type="journal article" date="2013" name="Nat. Genet.">
        <title>The Capsella rubella genome and the genomic consequences of rapid mating system evolution.</title>
        <authorList>
            <person name="Slotte T."/>
            <person name="Hazzouri K.M."/>
            <person name="Agren J.A."/>
            <person name="Koenig D."/>
            <person name="Maumus F."/>
            <person name="Guo Y.L."/>
            <person name="Steige K."/>
            <person name="Platts A.E."/>
            <person name="Escobar J.S."/>
            <person name="Newman L.K."/>
            <person name="Wang W."/>
            <person name="Mandakova T."/>
            <person name="Vello E."/>
            <person name="Smith L.M."/>
            <person name="Henz S.R."/>
            <person name="Steffen J."/>
            <person name="Takuno S."/>
            <person name="Brandvain Y."/>
            <person name="Coop G."/>
            <person name="Andolfatto P."/>
            <person name="Hu T.T."/>
            <person name="Blanchette M."/>
            <person name="Clark R.M."/>
            <person name="Quesneville H."/>
            <person name="Nordborg M."/>
            <person name="Gaut B.S."/>
            <person name="Lysak M.A."/>
            <person name="Jenkins J."/>
            <person name="Grimwood J."/>
            <person name="Chapman J."/>
            <person name="Prochnik S."/>
            <person name="Shu S."/>
            <person name="Rokhsar D."/>
            <person name="Schmutz J."/>
            <person name="Weigel D."/>
            <person name="Wright S.I."/>
        </authorList>
    </citation>
    <scope>NUCLEOTIDE SEQUENCE [LARGE SCALE GENOMIC DNA]</scope>
    <source>
        <strain evidence="3">cv. Monte Gargano</strain>
    </source>
</reference>
<gene>
    <name evidence="2" type="ORF">CARUB_v10024422mg</name>
</gene>